<dbReference type="EnsemblMetazoa" id="GBRI030206-RA">
    <property type="protein sequence ID" value="GBRI030206-PA"/>
    <property type="gene ID" value="GBRI030206"/>
</dbReference>
<reference evidence="1" key="2">
    <citation type="submission" date="2020-05" db="UniProtKB">
        <authorList>
            <consortium name="EnsemblMetazoa"/>
        </authorList>
    </citation>
    <scope>IDENTIFICATION</scope>
    <source>
        <strain evidence="1">IAEA</strain>
    </source>
</reference>
<reference evidence="2" key="1">
    <citation type="submission" date="2014-03" db="EMBL/GenBank/DDBJ databases">
        <authorList>
            <person name="Aksoy S."/>
            <person name="Warren W."/>
            <person name="Wilson R.K."/>
        </authorList>
    </citation>
    <scope>NUCLEOTIDE SEQUENCE [LARGE SCALE GENOMIC DNA]</scope>
    <source>
        <strain evidence="2">IAEA</strain>
    </source>
</reference>
<dbReference type="Proteomes" id="UP000091820">
    <property type="component" value="Unassembled WGS sequence"/>
</dbReference>
<sequence length="252" mass="28447">MPPSPGSELIIEKCTISINDIAIDEKEENLFNSQAFSYYLADLSWLIDPLSSFEESETEVKGVQNDNIPGHLLVLILKLNKQSLKRKKYLRKISLDATVKKKVAMLTIRTIRMVLRPMYLVKPVSMRPHKQPLQTTFYMNQRFATVSALAISSPLDCKPHRPLSVLPSSASASSSSFAKTLHVPSTNSKSFADSIKPPETNLPSREQLQKYFFRATVIVWDTSVYICKISIESDDTPIRNSKTSDFGHRLRA</sequence>
<protein>
    <submittedName>
        <fullName evidence="1">Uncharacterized protein</fullName>
    </submittedName>
</protein>
<accession>A0A1A9WS93</accession>
<dbReference type="VEuPathDB" id="VectorBase:GBRI030206"/>
<evidence type="ECO:0000313" key="2">
    <source>
        <dbReference type="Proteomes" id="UP000091820"/>
    </source>
</evidence>
<organism evidence="1 2">
    <name type="scientific">Glossina brevipalpis</name>
    <dbReference type="NCBI Taxonomy" id="37001"/>
    <lineage>
        <taxon>Eukaryota</taxon>
        <taxon>Metazoa</taxon>
        <taxon>Ecdysozoa</taxon>
        <taxon>Arthropoda</taxon>
        <taxon>Hexapoda</taxon>
        <taxon>Insecta</taxon>
        <taxon>Pterygota</taxon>
        <taxon>Neoptera</taxon>
        <taxon>Endopterygota</taxon>
        <taxon>Diptera</taxon>
        <taxon>Brachycera</taxon>
        <taxon>Muscomorpha</taxon>
        <taxon>Hippoboscoidea</taxon>
        <taxon>Glossinidae</taxon>
        <taxon>Glossina</taxon>
    </lineage>
</organism>
<name>A0A1A9WS93_9MUSC</name>
<proteinExistence type="predicted"/>
<dbReference type="AlphaFoldDB" id="A0A1A9WS93"/>
<keyword evidence="2" id="KW-1185">Reference proteome</keyword>
<evidence type="ECO:0000313" key="1">
    <source>
        <dbReference type="EnsemblMetazoa" id="GBRI030206-PA"/>
    </source>
</evidence>